<gene>
    <name evidence="2" type="ORF">ZEAMMB73_Zm00001d015329</name>
</gene>
<organism evidence="2">
    <name type="scientific">Zea mays</name>
    <name type="common">Maize</name>
    <dbReference type="NCBI Taxonomy" id="4577"/>
    <lineage>
        <taxon>Eukaryota</taxon>
        <taxon>Viridiplantae</taxon>
        <taxon>Streptophyta</taxon>
        <taxon>Embryophyta</taxon>
        <taxon>Tracheophyta</taxon>
        <taxon>Spermatophyta</taxon>
        <taxon>Magnoliopsida</taxon>
        <taxon>Liliopsida</taxon>
        <taxon>Poales</taxon>
        <taxon>Poaceae</taxon>
        <taxon>PACMAD clade</taxon>
        <taxon>Panicoideae</taxon>
        <taxon>Andropogonodae</taxon>
        <taxon>Andropogoneae</taxon>
        <taxon>Tripsacinae</taxon>
        <taxon>Zea</taxon>
    </lineage>
</organism>
<proteinExistence type="inferred from homology"/>
<dbReference type="AlphaFoldDB" id="A0A1D6H1C9"/>
<dbReference type="PANTHER" id="PTHR10668">
    <property type="entry name" value="PHYTOENE DEHYDROGENASE"/>
    <property type="match status" value="1"/>
</dbReference>
<dbReference type="ExpressionAtlas" id="A0A1D6H1C9">
    <property type="expression patterns" value="baseline and differential"/>
</dbReference>
<accession>A0A1D6H1C9</accession>
<evidence type="ECO:0000313" key="2">
    <source>
        <dbReference type="EMBL" id="AQK68686.1"/>
    </source>
</evidence>
<sequence length="558" mass="60580">MSPAARRILLAVAARRRRFSTDAAASDPSRASQQLPRGKRWDAVVIGGGHNGLVAAAYLARAGRSVAVLERRGVLGGAAVSESDLVPGFRFSRCSYLLSLLRPAILRDLELERHGLKLLPRSPSSFTPCLDGRYLLLGPDAELNYSEISKFSRKDAVAYPRYEEKLENFCKLMDFVIDSAPPELRQEAHFSMVDRMKHRVEKSAFWGHLLRHVMQQGQKNMVEFFDLLLSPASKILNTWFESEVLKATLATDAVIGAMAGVHTPGSGYVLLHHVMGETGGQRGVWAYVQGGMGSVSSAISKAALEAGVQIVTNAEVSQVMVNETSGMDLVPSSVLPEDFLCAIKAADYSSATTKINVAVDRLPQFQCCNTNLEGGPEHMGTIHIGSESMEEIDVAYREAADGISSKRPVIEMTIPSVLDKTISPPGQHVINLFVQYTPYKLSEGSWQDSNVRKAFAERCFSLIDEYAPGFSSSVVGYDMLTPPDLEREFGLTGGNIFHGAMGLDSLFLMRPAKGWSDYRTPVKGLYLCGSGAHPGGGVMGAPGRNAAAVVLEDHVKTK</sequence>
<reference evidence="2" key="1">
    <citation type="submission" date="2015-12" db="EMBL/GenBank/DDBJ databases">
        <title>Update maize B73 reference genome by single molecule sequencing technologies.</title>
        <authorList>
            <consortium name="Maize Genome Sequencing Project"/>
            <person name="Ware D."/>
        </authorList>
    </citation>
    <scope>NUCLEOTIDE SEQUENCE</scope>
    <source>
        <tissue evidence="2">Seedling</tissue>
    </source>
</reference>
<dbReference type="Gene3D" id="3.50.50.60">
    <property type="entry name" value="FAD/NAD(P)-binding domain"/>
    <property type="match status" value="2"/>
</dbReference>
<dbReference type="Pfam" id="PF13450">
    <property type="entry name" value="NAD_binding_8"/>
    <property type="match status" value="1"/>
</dbReference>
<comment type="similarity">
    <text evidence="1">Belongs to the carotenoid/retinoid oxidoreductase family.</text>
</comment>
<dbReference type="SUPFAM" id="SSF51905">
    <property type="entry name" value="FAD/NAD(P)-binding domain"/>
    <property type="match status" value="1"/>
</dbReference>
<evidence type="ECO:0000256" key="1">
    <source>
        <dbReference type="ARBA" id="ARBA00006046"/>
    </source>
</evidence>
<protein>
    <submittedName>
        <fullName evidence="2">FAD/NAD(P)-binding oxidoreductase family protein</fullName>
    </submittedName>
</protein>
<dbReference type="InterPro" id="IPR036188">
    <property type="entry name" value="FAD/NAD-bd_sf"/>
</dbReference>
<name>A0A1D6H1C9_MAIZE</name>
<dbReference type="EMBL" id="CM000781">
    <property type="protein sequence ID" value="AQK68686.1"/>
    <property type="molecule type" value="Genomic_DNA"/>
</dbReference>
<dbReference type="PANTHER" id="PTHR10668:SF103">
    <property type="entry name" value="PYRIDINE NUCLEOTIDE-DISULFIDE OXIDOREDUCTASE DOMAIN-CONTAINING PROTEIN 2"/>
    <property type="match status" value="1"/>
</dbReference>